<evidence type="ECO:0000313" key="1">
    <source>
        <dbReference type="EMBL" id="KAE9343026.1"/>
    </source>
</evidence>
<accession>A0A6A4FH16</accession>
<evidence type="ECO:0000313" key="2">
    <source>
        <dbReference type="Proteomes" id="UP000434957"/>
    </source>
</evidence>
<comment type="caution">
    <text evidence="1">The sequence shown here is derived from an EMBL/GenBank/DDBJ whole genome shotgun (WGS) entry which is preliminary data.</text>
</comment>
<keyword evidence="2" id="KW-1185">Reference proteome</keyword>
<dbReference type="AlphaFoldDB" id="A0A6A4FH16"/>
<reference evidence="1 2" key="1">
    <citation type="submission" date="2018-08" db="EMBL/GenBank/DDBJ databases">
        <title>Genomic investigation of the strawberry pathogen Phytophthora fragariae indicates pathogenicity is determined by transcriptional variation in three key races.</title>
        <authorList>
            <person name="Adams T.M."/>
            <person name="Armitage A.D."/>
            <person name="Sobczyk M.K."/>
            <person name="Bates H.J."/>
            <person name="Dunwell J.M."/>
            <person name="Nellist C.F."/>
            <person name="Harrison R.J."/>
        </authorList>
    </citation>
    <scope>NUCLEOTIDE SEQUENCE [LARGE SCALE GENOMIC DNA]</scope>
    <source>
        <strain evidence="1 2">SCRP333</strain>
    </source>
</reference>
<name>A0A6A4FH16_9STRA</name>
<gene>
    <name evidence="1" type="ORF">PR003_g9177</name>
</gene>
<dbReference type="EMBL" id="QXFT01000471">
    <property type="protein sequence ID" value="KAE9343026.1"/>
    <property type="molecule type" value="Genomic_DNA"/>
</dbReference>
<protein>
    <submittedName>
        <fullName evidence="1">Uncharacterized protein</fullName>
    </submittedName>
</protein>
<dbReference type="Proteomes" id="UP000434957">
    <property type="component" value="Unassembled WGS sequence"/>
</dbReference>
<proteinExistence type="predicted"/>
<sequence length="158" mass="16554">MYFNSSGHNLATYTLQLPSALRLHPTFYVGRLRRYHPALIPSDAAIHQRPGLDPVAAIDAVALGLAALCPHAPALQDGGEAAETLCNLSVLPVIVICLSAMVRRLLSTVGAMFSILGRQSSGTMTFVLPRGLVAVFVTATAQYNASPIPCALASANTG</sequence>
<organism evidence="1 2">
    <name type="scientific">Phytophthora rubi</name>
    <dbReference type="NCBI Taxonomy" id="129364"/>
    <lineage>
        <taxon>Eukaryota</taxon>
        <taxon>Sar</taxon>
        <taxon>Stramenopiles</taxon>
        <taxon>Oomycota</taxon>
        <taxon>Peronosporomycetes</taxon>
        <taxon>Peronosporales</taxon>
        <taxon>Peronosporaceae</taxon>
        <taxon>Phytophthora</taxon>
    </lineage>
</organism>